<keyword evidence="2" id="KW-1185">Reference proteome</keyword>
<comment type="caution">
    <text evidence="1">The sequence shown here is derived from an EMBL/GenBank/DDBJ whole genome shotgun (WGS) entry which is preliminary data.</text>
</comment>
<organism evidence="1 2">
    <name type="scientific">Acorus calamus</name>
    <name type="common">Sweet flag</name>
    <dbReference type="NCBI Taxonomy" id="4465"/>
    <lineage>
        <taxon>Eukaryota</taxon>
        <taxon>Viridiplantae</taxon>
        <taxon>Streptophyta</taxon>
        <taxon>Embryophyta</taxon>
        <taxon>Tracheophyta</taxon>
        <taxon>Spermatophyta</taxon>
        <taxon>Magnoliopsida</taxon>
        <taxon>Liliopsida</taxon>
        <taxon>Acoraceae</taxon>
        <taxon>Acorus</taxon>
    </lineage>
</organism>
<reference evidence="1" key="2">
    <citation type="submission" date="2023-06" db="EMBL/GenBank/DDBJ databases">
        <authorList>
            <person name="Ma L."/>
            <person name="Liu K.-W."/>
            <person name="Li Z."/>
            <person name="Hsiao Y.-Y."/>
            <person name="Qi Y."/>
            <person name="Fu T."/>
            <person name="Tang G."/>
            <person name="Zhang D."/>
            <person name="Sun W.-H."/>
            <person name="Liu D.-K."/>
            <person name="Li Y."/>
            <person name="Chen G.-Z."/>
            <person name="Liu X.-D."/>
            <person name="Liao X.-Y."/>
            <person name="Jiang Y.-T."/>
            <person name="Yu X."/>
            <person name="Hao Y."/>
            <person name="Huang J."/>
            <person name="Zhao X.-W."/>
            <person name="Ke S."/>
            <person name="Chen Y.-Y."/>
            <person name="Wu W.-L."/>
            <person name="Hsu J.-L."/>
            <person name="Lin Y.-F."/>
            <person name="Huang M.-D."/>
            <person name="Li C.-Y."/>
            <person name="Huang L."/>
            <person name="Wang Z.-W."/>
            <person name="Zhao X."/>
            <person name="Zhong W.-Y."/>
            <person name="Peng D.-H."/>
            <person name="Ahmad S."/>
            <person name="Lan S."/>
            <person name="Zhang J.-S."/>
            <person name="Tsai W.-C."/>
            <person name="Van De Peer Y."/>
            <person name="Liu Z.-J."/>
        </authorList>
    </citation>
    <scope>NUCLEOTIDE SEQUENCE</scope>
    <source>
        <strain evidence="1">CP</strain>
        <tissue evidence="1">Leaves</tissue>
    </source>
</reference>
<dbReference type="SUPFAM" id="SSF49503">
    <property type="entry name" value="Cupredoxins"/>
    <property type="match status" value="1"/>
</dbReference>
<proteinExistence type="predicted"/>
<evidence type="ECO:0000313" key="2">
    <source>
        <dbReference type="Proteomes" id="UP001180020"/>
    </source>
</evidence>
<dbReference type="AlphaFoldDB" id="A0AAV9EJG3"/>
<accession>A0AAV9EJG3</accession>
<dbReference type="Proteomes" id="UP001180020">
    <property type="component" value="Unassembled WGS sequence"/>
</dbReference>
<sequence>MAAAAAVSVATTHEVGASAVWTIPANPTIYPNWAATQTFLVGDSLRCRFFVGHLTDSQK</sequence>
<dbReference type="Gene3D" id="2.60.40.420">
    <property type="entry name" value="Cupredoxins - blue copper proteins"/>
    <property type="match status" value="1"/>
</dbReference>
<protein>
    <recommendedName>
        <fullName evidence="3">Phytocyanin domain-containing protein</fullName>
    </recommendedName>
</protein>
<dbReference type="InterPro" id="IPR008972">
    <property type="entry name" value="Cupredoxin"/>
</dbReference>
<evidence type="ECO:0000313" key="1">
    <source>
        <dbReference type="EMBL" id="KAK1312232.1"/>
    </source>
</evidence>
<name>A0AAV9EJG3_ACOCL</name>
<gene>
    <name evidence="1" type="ORF">QJS10_CPA07g00629</name>
</gene>
<reference evidence="1" key="1">
    <citation type="journal article" date="2023" name="Nat. Commun.">
        <title>Diploid and tetraploid genomes of Acorus and the evolution of monocots.</title>
        <authorList>
            <person name="Ma L."/>
            <person name="Liu K.W."/>
            <person name="Li Z."/>
            <person name="Hsiao Y.Y."/>
            <person name="Qi Y."/>
            <person name="Fu T."/>
            <person name="Tang G.D."/>
            <person name="Zhang D."/>
            <person name="Sun W.H."/>
            <person name="Liu D.K."/>
            <person name="Li Y."/>
            <person name="Chen G.Z."/>
            <person name="Liu X.D."/>
            <person name="Liao X.Y."/>
            <person name="Jiang Y.T."/>
            <person name="Yu X."/>
            <person name="Hao Y."/>
            <person name="Huang J."/>
            <person name="Zhao X.W."/>
            <person name="Ke S."/>
            <person name="Chen Y.Y."/>
            <person name="Wu W.L."/>
            <person name="Hsu J.L."/>
            <person name="Lin Y.F."/>
            <person name="Huang M.D."/>
            <person name="Li C.Y."/>
            <person name="Huang L."/>
            <person name="Wang Z.W."/>
            <person name="Zhao X."/>
            <person name="Zhong W.Y."/>
            <person name="Peng D.H."/>
            <person name="Ahmad S."/>
            <person name="Lan S."/>
            <person name="Zhang J.S."/>
            <person name="Tsai W.C."/>
            <person name="Van de Peer Y."/>
            <person name="Liu Z.J."/>
        </authorList>
    </citation>
    <scope>NUCLEOTIDE SEQUENCE</scope>
    <source>
        <strain evidence="1">CP</strain>
    </source>
</reference>
<dbReference type="EMBL" id="JAUJYO010000007">
    <property type="protein sequence ID" value="KAK1312232.1"/>
    <property type="molecule type" value="Genomic_DNA"/>
</dbReference>
<evidence type="ECO:0008006" key="3">
    <source>
        <dbReference type="Google" id="ProtNLM"/>
    </source>
</evidence>